<reference evidence="1" key="2">
    <citation type="submission" date="2017-10" db="EMBL/GenBank/DDBJ databases">
        <title>Ladona fulva Genome sequencing and assembly.</title>
        <authorList>
            <person name="Murali S."/>
            <person name="Richards S."/>
            <person name="Bandaranaike D."/>
            <person name="Bellair M."/>
            <person name="Blankenburg K."/>
            <person name="Chao H."/>
            <person name="Dinh H."/>
            <person name="Doddapaneni H."/>
            <person name="Dugan-Rocha S."/>
            <person name="Elkadiri S."/>
            <person name="Gnanaolivu R."/>
            <person name="Hernandez B."/>
            <person name="Skinner E."/>
            <person name="Javaid M."/>
            <person name="Lee S."/>
            <person name="Li M."/>
            <person name="Ming W."/>
            <person name="Munidasa M."/>
            <person name="Muniz J."/>
            <person name="Nguyen L."/>
            <person name="Hughes D."/>
            <person name="Osuji N."/>
            <person name="Pu L.-L."/>
            <person name="Puazo M."/>
            <person name="Qu C."/>
            <person name="Quiroz J."/>
            <person name="Raj R."/>
            <person name="Weissenberger G."/>
            <person name="Xin Y."/>
            <person name="Zou X."/>
            <person name="Han Y."/>
            <person name="Worley K."/>
            <person name="Muzny D."/>
            <person name="Gibbs R."/>
        </authorList>
    </citation>
    <scope>NUCLEOTIDE SEQUENCE</scope>
    <source>
        <strain evidence="1">Sampled in the wild</strain>
    </source>
</reference>
<protein>
    <recommendedName>
        <fullName evidence="3">Helitron helicase-like domain-containing protein</fullName>
    </recommendedName>
</protein>
<evidence type="ECO:0000313" key="2">
    <source>
        <dbReference type="Proteomes" id="UP000792457"/>
    </source>
</evidence>
<dbReference type="PANTHER" id="PTHR10492">
    <property type="match status" value="1"/>
</dbReference>
<accession>A0A8K0KNI1</accession>
<comment type="caution">
    <text evidence="1">The sequence shown here is derived from an EMBL/GenBank/DDBJ whole genome shotgun (WGS) entry which is preliminary data.</text>
</comment>
<evidence type="ECO:0008006" key="3">
    <source>
        <dbReference type="Google" id="ProtNLM"/>
    </source>
</evidence>
<reference evidence="1" key="1">
    <citation type="submission" date="2013-04" db="EMBL/GenBank/DDBJ databases">
        <authorList>
            <person name="Qu J."/>
            <person name="Murali S.C."/>
            <person name="Bandaranaike D."/>
            <person name="Bellair M."/>
            <person name="Blankenburg K."/>
            <person name="Chao H."/>
            <person name="Dinh H."/>
            <person name="Doddapaneni H."/>
            <person name="Downs B."/>
            <person name="Dugan-Rocha S."/>
            <person name="Elkadiri S."/>
            <person name="Gnanaolivu R.D."/>
            <person name="Hernandez B."/>
            <person name="Javaid M."/>
            <person name="Jayaseelan J.C."/>
            <person name="Lee S."/>
            <person name="Li M."/>
            <person name="Ming W."/>
            <person name="Munidasa M."/>
            <person name="Muniz J."/>
            <person name="Nguyen L."/>
            <person name="Ongeri F."/>
            <person name="Osuji N."/>
            <person name="Pu L.-L."/>
            <person name="Puazo M."/>
            <person name="Qu C."/>
            <person name="Quiroz J."/>
            <person name="Raj R."/>
            <person name="Weissenberger G."/>
            <person name="Xin Y."/>
            <person name="Zou X."/>
            <person name="Han Y."/>
            <person name="Richards S."/>
            <person name="Worley K."/>
            <person name="Muzny D."/>
            <person name="Gibbs R."/>
        </authorList>
    </citation>
    <scope>NUCLEOTIDE SEQUENCE</scope>
    <source>
        <strain evidence="1">Sampled in the wild</strain>
    </source>
</reference>
<name>A0A8K0KNI1_LADFU</name>
<proteinExistence type="predicted"/>
<sequence length="161" mass="19127">MRKKEHKIFLRMYNVSIQDRGRFYLRLLLLHENGPRSFEDLRTVDCVTLPSFQEAAIELGLLETDVEWDRCLEEAVIFRMRAQMRQMFAFIMLYCVPQNCRALWDKFKDDMVIDYPQYNSMERNYNLALNDIDCLLKGHQKCCSDFALPMPVGVLNDIEND</sequence>
<dbReference type="PANTHER" id="PTHR10492:SF57">
    <property type="entry name" value="ATP-DEPENDENT DNA HELICASE"/>
    <property type="match status" value="1"/>
</dbReference>
<organism evidence="1 2">
    <name type="scientific">Ladona fulva</name>
    <name type="common">Scarce chaser dragonfly</name>
    <name type="synonym">Libellula fulva</name>
    <dbReference type="NCBI Taxonomy" id="123851"/>
    <lineage>
        <taxon>Eukaryota</taxon>
        <taxon>Metazoa</taxon>
        <taxon>Ecdysozoa</taxon>
        <taxon>Arthropoda</taxon>
        <taxon>Hexapoda</taxon>
        <taxon>Insecta</taxon>
        <taxon>Pterygota</taxon>
        <taxon>Palaeoptera</taxon>
        <taxon>Odonata</taxon>
        <taxon>Epiprocta</taxon>
        <taxon>Anisoptera</taxon>
        <taxon>Libelluloidea</taxon>
        <taxon>Libellulidae</taxon>
        <taxon>Ladona</taxon>
    </lineage>
</organism>
<dbReference type="Proteomes" id="UP000792457">
    <property type="component" value="Unassembled WGS sequence"/>
</dbReference>
<keyword evidence="2" id="KW-1185">Reference proteome</keyword>
<dbReference type="EMBL" id="KZ309392">
    <property type="protein sequence ID" value="KAG8238606.1"/>
    <property type="molecule type" value="Genomic_DNA"/>
</dbReference>
<evidence type="ECO:0000313" key="1">
    <source>
        <dbReference type="EMBL" id="KAG8238606.1"/>
    </source>
</evidence>
<dbReference type="AlphaFoldDB" id="A0A8K0KNI1"/>
<gene>
    <name evidence="1" type="ORF">J437_LFUL018549</name>
</gene>
<dbReference type="OrthoDB" id="272985at2759"/>